<feature type="domain" description="General secretion pathway GspH" evidence="12">
    <location>
        <begin position="47"/>
        <end position="162"/>
    </location>
</feature>
<evidence type="ECO:0000256" key="1">
    <source>
        <dbReference type="ARBA" id="ARBA00004377"/>
    </source>
</evidence>
<dbReference type="Pfam" id="PF07963">
    <property type="entry name" value="N_methyl"/>
    <property type="match status" value="1"/>
</dbReference>
<keyword evidence="7 11" id="KW-1133">Transmembrane helix</keyword>
<comment type="caution">
    <text evidence="13">The sequence shown here is derived from an EMBL/GenBank/DDBJ whole genome shotgun (WGS) entry which is preliminary data.</text>
</comment>
<evidence type="ECO:0000256" key="2">
    <source>
        <dbReference type="ARBA" id="ARBA00021549"/>
    </source>
</evidence>
<evidence type="ECO:0000256" key="9">
    <source>
        <dbReference type="ARBA" id="ARBA00025772"/>
    </source>
</evidence>
<dbReference type="Gene3D" id="3.30.700.10">
    <property type="entry name" value="Glycoprotein, Type 4 Pilin"/>
    <property type="match status" value="1"/>
</dbReference>
<evidence type="ECO:0000256" key="11">
    <source>
        <dbReference type="SAM" id="Phobius"/>
    </source>
</evidence>
<evidence type="ECO:0000256" key="4">
    <source>
        <dbReference type="ARBA" id="ARBA00022481"/>
    </source>
</evidence>
<keyword evidence="6 11" id="KW-0812">Transmembrane</keyword>
<dbReference type="InterPro" id="IPR012902">
    <property type="entry name" value="N_methyl_site"/>
</dbReference>
<gene>
    <name evidence="13" type="ORF">JDW22_01355</name>
</gene>
<dbReference type="InterPro" id="IPR022346">
    <property type="entry name" value="T2SS_GspH"/>
</dbReference>
<keyword evidence="4" id="KW-0488">Methylation</keyword>
<proteinExistence type="inferred from homology"/>
<keyword evidence="3" id="KW-1003">Cell membrane</keyword>
<dbReference type="Pfam" id="PF12019">
    <property type="entry name" value="GspH"/>
    <property type="match status" value="1"/>
</dbReference>
<keyword evidence="5" id="KW-0997">Cell inner membrane</keyword>
<dbReference type="EMBL" id="JAEHNZ010000001">
    <property type="protein sequence ID" value="MBK0395265.1"/>
    <property type="molecule type" value="Genomic_DNA"/>
</dbReference>
<evidence type="ECO:0000256" key="8">
    <source>
        <dbReference type="ARBA" id="ARBA00023136"/>
    </source>
</evidence>
<dbReference type="Proteomes" id="UP000614058">
    <property type="component" value="Unassembled WGS sequence"/>
</dbReference>
<comment type="similarity">
    <text evidence="9">Belongs to the GSP H family.</text>
</comment>
<sequence>MPHDKRVQGFTLLELMVTVAIMAIMAAIAFPSMRDFVSNSRLVNRSEQIANAFRFARTEAVRMNTPVLLCGVLIRKDGRNTGVCDETKISDGILIFADENRDGKYDATEDSALRTVTLNGPNISANNKMSVKTEICDLAGTVCSASPSNMFVFLPNGSFGYRKTAASSSPASNYAGFVNQYEFGSKYVRLAVKDASRTNSPVRYALITPMGNTSTCGSSASAKDALSGDLVKFCTK</sequence>
<evidence type="ECO:0000256" key="7">
    <source>
        <dbReference type="ARBA" id="ARBA00022989"/>
    </source>
</evidence>
<evidence type="ECO:0000256" key="10">
    <source>
        <dbReference type="ARBA" id="ARBA00030775"/>
    </source>
</evidence>
<dbReference type="RefSeq" id="WP_200521933.1">
    <property type="nucleotide sequence ID" value="NZ_JAEHNZ010000001.1"/>
</dbReference>
<feature type="transmembrane region" description="Helical" evidence="11">
    <location>
        <begin position="12"/>
        <end position="33"/>
    </location>
</feature>
<dbReference type="InterPro" id="IPR045584">
    <property type="entry name" value="Pilin-like"/>
</dbReference>
<comment type="subcellular location">
    <subcellularLocation>
        <location evidence="1">Cell inner membrane</location>
        <topology evidence="1">Single-pass membrane protein</topology>
    </subcellularLocation>
</comment>
<dbReference type="SUPFAM" id="SSF54523">
    <property type="entry name" value="Pili subunits"/>
    <property type="match status" value="1"/>
</dbReference>
<keyword evidence="8 11" id="KW-0472">Membrane</keyword>
<organism evidence="13 14">
    <name type="scientific">Kingella bonacorsii</name>
    <dbReference type="NCBI Taxonomy" id="2796361"/>
    <lineage>
        <taxon>Bacteria</taxon>
        <taxon>Pseudomonadati</taxon>
        <taxon>Pseudomonadota</taxon>
        <taxon>Betaproteobacteria</taxon>
        <taxon>Neisseriales</taxon>
        <taxon>Neisseriaceae</taxon>
        <taxon>Kingella</taxon>
    </lineage>
</organism>
<keyword evidence="14" id="KW-1185">Reference proteome</keyword>
<dbReference type="NCBIfam" id="TIGR02532">
    <property type="entry name" value="IV_pilin_GFxxxE"/>
    <property type="match status" value="1"/>
</dbReference>
<evidence type="ECO:0000256" key="3">
    <source>
        <dbReference type="ARBA" id="ARBA00022475"/>
    </source>
</evidence>
<accession>A0ABS1BPQ5</accession>
<protein>
    <recommendedName>
        <fullName evidence="2">Type II secretion system protein H</fullName>
    </recommendedName>
    <alternativeName>
        <fullName evidence="10">General secretion pathway protein H</fullName>
    </alternativeName>
</protein>
<name>A0ABS1BPQ5_9NEIS</name>
<evidence type="ECO:0000313" key="13">
    <source>
        <dbReference type="EMBL" id="MBK0395265.1"/>
    </source>
</evidence>
<evidence type="ECO:0000256" key="6">
    <source>
        <dbReference type="ARBA" id="ARBA00022692"/>
    </source>
</evidence>
<reference evidence="13 14" key="1">
    <citation type="journal article" date="2021" name="Pathogens">
        <title>Isolation and Characterization of Kingella bonacorsii sp. nov., A Novel Kingella Species Detected in a Stable Periodontitis Subject.</title>
        <authorList>
            <person name="Antezack A."/>
            <person name="Boxberger M."/>
            <person name="Rolland C."/>
            <person name="Monnet-Corti V."/>
            <person name="La Scola B."/>
        </authorList>
    </citation>
    <scope>NUCLEOTIDE SEQUENCE [LARGE SCALE GENOMIC DNA]</scope>
    <source>
        <strain evidence="13 14">Marseille-Q4569</strain>
    </source>
</reference>
<dbReference type="PROSITE" id="PS00409">
    <property type="entry name" value="PROKAR_NTER_METHYL"/>
    <property type="match status" value="1"/>
</dbReference>
<evidence type="ECO:0000313" key="14">
    <source>
        <dbReference type="Proteomes" id="UP000614058"/>
    </source>
</evidence>
<evidence type="ECO:0000256" key="5">
    <source>
        <dbReference type="ARBA" id="ARBA00022519"/>
    </source>
</evidence>
<evidence type="ECO:0000259" key="12">
    <source>
        <dbReference type="Pfam" id="PF12019"/>
    </source>
</evidence>